<accession>A0A165E7U8</accession>
<feature type="domain" description="Ribosome maturation protein SDO1/SBDS N-terminal" evidence="1">
    <location>
        <begin position="6"/>
        <end position="95"/>
    </location>
</feature>
<dbReference type="AlphaFoldDB" id="A0A165E7U8"/>
<sequence length="123" mass="13371">MTRTLSKVVYHPDPTTTDEYTIIVDPAEYKKWKEGGTSIPLTEVVDSFEVFFSNQGAQGILGKPSKQQLENDFGVSRDVDVITQILEKGQEQSGKAYTSGVVTQNIAKGSATIDTRGKTLSGV</sequence>
<protein>
    <submittedName>
        <fullName evidence="2">DUF1960-domain-containing protein</fullName>
    </submittedName>
</protein>
<dbReference type="InterPro" id="IPR036786">
    <property type="entry name" value="Ribosome_mat_SBDS_N_sf"/>
</dbReference>
<dbReference type="InParanoid" id="A0A165E7U8"/>
<dbReference type="InterPro" id="IPR019783">
    <property type="entry name" value="SDO1/SBDS_N"/>
</dbReference>
<dbReference type="Pfam" id="PF01172">
    <property type="entry name" value="SBDS_N"/>
    <property type="match status" value="1"/>
</dbReference>
<dbReference type="RefSeq" id="XP_040764150.1">
    <property type="nucleotide sequence ID" value="XM_040904422.1"/>
</dbReference>
<proteinExistence type="predicted"/>
<dbReference type="SUPFAM" id="SSF89895">
    <property type="entry name" value="FYSH domain"/>
    <property type="match status" value="1"/>
</dbReference>
<evidence type="ECO:0000259" key="1">
    <source>
        <dbReference type="Pfam" id="PF01172"/>
    </source>
</evidence>
<dbReference type="Proteomes" id="UP000076871">
    <property type="component" value="Unassembled WGS sequence"/>
</dbReference>
<name>A0A165E7U8_9APHY</name>
<dbReference type="STRING" id="1314785.A0A165E7U8"/>
<evidence type="ECO:0000313" key="2">
    <source>
        <dbReference type="EMBL" id="KZT06410.1"/>
    </source>
</evidence>
<reference evidence="2 3" key="1">
    <citation type="journal article" date="2016" name="Mol. Biol. Evol.">
        <title>Comparative Genomics of Early-Diverging Mushroom-Forming Fungi Provides Insights into the Origins of Lignocellulose Decay Capabilities.</title>
        <authorList>
            <person name="Nagy L.G."/>
            <person name="Riley R."/>
            <person name="Tritt A."/>
            <person name="Adam C."/>
            <person name="Daum C."/>
            <person name="Floudas D."/>
            <person name="Sun H."/>
            <person name="Yadav J.S."/>
            <person name="Pangilinan J."/>
            <person name="Larsson K.H."/>
            <person name="Matsuura K."/>
            <person name="Barry K."/>
            <person name="Labutti K."/>
            <person name="Kuo R."/>
            <person name="Ohm R.A."/>
            <person name="Bhattacharya S.S."/>
            <person name="Shirouzu T."/>
            <person name="Yoshinaga Y."/>
            <person name="Martin F.M."/>
            <person name="Grigoriev I.V."/>
            <person name="Hibbett D.S."/>
        </authorList>
    </citation>
    <scope>NUCLEOTIDE SEQUENCE [LARGE SCALE GENOMIC DNA]</scope>
    <source>
        <strain evidence="2 3">93-53</strain>
    </source>
</reference>
<dbReference type="FunCoup" id="A0A165E7U8">
    <property type="interactions" value="29"/>
</dbReference>
<gene>
    <name evidence="2" type="ORF">LAESUDRAFT_653468</name>
</gene>
<dbReference type="OrthoDB" id="2567806at2759"/>
<dbReference type="Gene3D" id="3.30.1250.10">
    <property type="entry name" value="Ribosome maturation protein SBDS, N-terminal domain"/>
    <property type="match status" value="1"/>
</dbReference>
<evidence type="ECO:0000313" key="3">
    <source>
        <dbReference type="Proteomes" id="UP000076871"/>
    </source>
</evidence>
<dbReference type="GeneID" id="63821452"/>
<organism evidence="2 3">
    <name type="scientific">Laetiporus sulphureus 93-53</name>
    <dbReference type="NCBI Taxonomy" id="1314785"/>
    <lineage>
        <taxon>Eukaryota</taxon>
        <taxon>Fungi</taxon>
        <taxon>Dikarya</taxon>
        <taxon>Basidiomycota</taxon>
        <taxon>Agaricomycotina</taxon>
        <taxon>Agaricomycetes</taxon>
        <taxon>Polyporales</taxon>
        <taxon>Laetiporus</taxon>
    </lineage>
</organism>
<keyword evidence="3" id="KW-1185">Reference proteome</keyword>
<dbReference type="EMBL" id="KV427624">
    <property type="protein sequence ID" value="KZT06410.1"/>
    <property type="molecule type" value="Genomic_DNA"/>
</dbReference>